<dbReference type="EMBL" id="JAOQIO010000069">
    <property type="protein sequence ID" value="MCU6793893.1"/>
    <property type="molecule type" value="Genomic_DNA"/>
</dbReference>
<dbReference type="Gene3D" id="1.10.357.10">
    <property type="entry name" value="Tetracycline Repressor, domain 2"/>
    <property type="match status" value="1"/>
</dbReference>
<evidence type="ECO:0000256" key="4">
    <source>
        <dbReference type="PROSITE-ProRule" id="PRU00335"/>
    </source>
</evidence>
<keyword evidence="7" id="KW-1185">Reference proteome</keyword>
<name>A0ABT2UGX1_9BACL</name>
<dbReference type="PANTHER" id="PTHR47506:SF3">
    <property type="entry name" value="HTH-TYPE TRANSCRIPTIONAL REGULATOR LMRA"/>
    <property type="match status" value="1"/>
</dbReference>
<organism evidence="6 7">
    <name type="scientific">Paenibacillus baimaensis</name>
    <dbReference type="NCBI Taxonomy" id="2982185"/>
    <lineage>
        <taxon>Bacteria</taxon>
        <taxon>Bacillati</taxon>
        <taxon>Bacillota</taxon>
        <taxon>Bacilli</taxon>
        <taxon>Bacillales</taxon>
        <taxon>Paenibacillaceae</taxon>
        <taxon>Paenibacillus</taxon>
    </lineage>
</organism>
<feature type="domain" description="HTH tetR-type" evidence="5">
    <location>
        <begin position="5"/>
        <end position="65"/>
    </location>
</feature>
<evidence type="ECO:0000256" key="3">
    <source>
        <dbReference type="ARBA" id="ARBA00023163"/>
    </source>
</evidence>
<dbReference type="PANTHER" id="PTHR47506">
    <property type="entry name" value="TRANSCRIPTIONAL REGULATORY PROTEIN"/>
    <property type="match status" value="1"/>
</dbReference>
<keyword evidence="3" id="KW-0804">Transcription</keyword>
<sequence>MADKKNSRDILIEVASRLFRIHGYYGVGLNDIIEESGIPKGSLYHYFPKGKEELAIAAIHYTKEIVIGEIQEVFTSIEDPVQAIQTHIYQLSEGIFDKTNAFPGLSIGTIAGEKHSTSEPIRIACHSAFEEWQSMYTKKLLGAGYSDKQSKDLSIVINALIEGGIVYSLTATNGAPLRAIAEQIPLLLSIK</sequence>
<dbReference type="Proteomes" id="UP001652445">
    <property type="component" value="Unassembled WGS sequence"/>
</dbReference>
<accession>A0ABT2UGX1</accession>
<evidence type="ECO:0000256" key="1">
    <source>
        <dbReference type="ARBA" id="ARBA00023015"/>
    </source>
</evidence>
<gene>
    <name evidence="6" type="ORF">OB236_17460</name>
</gene>
<dbReference type="PRINTS" id="PR00455">
    <property type="entry name" value="HTHTETR"/>
</dbReference>
<keyword evidence="1" id="KW-0805">Transcription regulation</keyword>
<dbReference type="InterPro" id="IPR036271">
    <property type="entry name" value="Tet_transcr_reg_TetR-rel_C_sf"/>
</dbReference>
<keyword evidence="2 4" id="KW-0238">DNA-binding</keyword>
<dbReference type="SUPFAM" id="SSF46689">
    <property type="entry name" value="Homeodomain-like"/>
    <property type="match status" value="1"/>
</dbReference>
<dbReference type="InterPro" id="IPR001647">
    <property type="entry name" value="HTH_TetR"/>
</dbReference>
<dbReference type="RefSeq" id="WP_262685123.1">
    <property type="nucleotide sequence ID" value="NZ_JAOQIO010000069.1"/>
</dbReference>
<dbReference type="Pfam" id="PF00440">
    <property type="entry name" value="TetR_N"/>
    <property type="match status" value="1"/>
</dbReference>
<reference evidence="6 7" key="1">
    <citation type="submission" date="2022-09" db="EMBL/GenBank/DDBJ databases">
        <authorList>
            <person name="Han X.L."/>
            <person name="Wang Q."/>
            <person name="Lu T."/>
        </authorList>
    </citation>
    <scope>NUCLEOTIDE SEQUENCE [LARGE SCALE GENOMIC DNA]</scope>
    <source>
        <strain evidence="6 7">WQ 127069</strain>
    </source>
</reference>
<dbReference type="Pfam" id="PF21993">
    <property type="entry name" value="TetR_C_13_2"/>
    <property type="match status" value="1"/>
</dbReference>
<dbReference type="PROSITE" id="PS50977">
    <property type="entry name" value="HTH_TETR_2"/>
    <property type="match status" value="1"/>
</dbReference>
<dbReference type="InterPro" id="IPR054156">
    <property type="entry name" value="YxaF_TetR_C"/>
</dbReference>
<evidence type="ECO:0000313" key="6">
    <source>
        <dbReference type="EMBL" id="MCU6793893.1"/>
    </source>
</evidence>
<proteinExistence type="predicted"/>
<feature type="DNA-binding region" description="H-T-H motif" evidence="4">
    <location>
        <begin position="28"/>
        <end position="47"/>
    </location>
</feature>
<protein>
    <submittedName>
        <fullName evidence="6">TetR/AcrR family transcriptional regulator</fullName>
    </submittedName>
</protein>
<evidence type="ECO:0000313" key="7">
    <source>
        <dbReference type="Proteomes" id="UP001652445"/>
    </source>
</evidence>
<dbReference type="SUPFAM" id="SSF48498">
    <property type="entry name" value="Tetracyclin repressor-like, C-terminal domain"/>
    <property type="match status" value="1"/>
</dbReference>
<comment type="caution">
    <text evidence="6">The sequence shown here is derived from an EMBL/GenBank/DDBJ whole genome shotgun (WGS) entry which is preliminary data.</text>
</comment>
<evidence type="ECO:0000256" key="2">
    <source>
        <dbReference type="ARBA" id="ARBA00023125"/>
    </source>
</evidence>
<dbReference type="InterPro" id="IPR009057">
    <property type="entry name" value="Homeodomain-like_sf"/>
</dbReference>
<evidence type="ECO:0000259" key="5">
    <source>
        <dbReference type="PROSITE" id="PS50977"/>
    </source>
</evidence>